<accession>A0AA40KHY5</accession>
<dbReference type="AlphaFoldDB" id="A0AA40KHY5"/>
<gene>
    <name evidence="1" type="ORF">K0M31_010999</name>
</gene>
<comment type="caution">
    <text evidence="1">The sequence shown here is derived from an EMBL/GenBank/DDBJ whole genome shotgun (WGS) entry which is preliminary data.</text>
</comment>
<keyword evidence="2" id="KW-1185">Reference proteome</keyword>
<name>A0AA40KHY5_9HYME</name>
<sequence>METWLFAVMINVIMNTSPDGGKSGFVNWKQGKTPILMRINRAQFWEGAEGSDEDEKWMLRGVSKRITEGEGYKYIFVSTNCKSLGDQEEEFQCEIVEDEKYNLVDEDDKTNSASLHLLNLLNVQEADRNLERISKEDRSN</sequence>
<dbReference type="Proteomes" id="UP001177670">
    <property type="component" value="Unassembled WGS sequence"/>
</dbReference>
<evidence type="ECO:0000313" key="1">
    <source>
        <dbReference type="EMBL" id="KAK1120794.1"/>
    </source>
</evidence>
<dbReference type="EMBL" id="JAHYIQ010000029">
    <property type="protein sequence ID" value="KAK1120794.1"/>
    <property type="molecule type" value="Genomic_DNA"/>
</dbReference>
<evidence type="ECO:0000313" key="2">
    <source>
        <dbReference type="Proteomes" id="UP001177670"/>
    </source>
</evidence>
<organism evidence="1 2">
    <name type="scientific">Melipona bicolor</name>
    <dbReference type="NCBI Taxonomy" id="60889"/>
    <lineage>
        <taxon>Eukaryota</taxon>
        <taxon>Metazoa</taxon>
        <taxon>Ecdysozoa</taxon>
        <taxon>Arthropoda</taxon>
        <taxon>Hexapoda</taxon>
        <taxon>Insecta</taxon>
        <taxon>Pterygota</taxon>
        <taxon>Neoptera</taxon>
        <taxon>Endopterygota</taxon>
        <taxon>Hymenoptera</taxon>
        <taxon>Apocrita</taxon>
        <taxon>Aculeata</taxon>
        <taxon>Apoidea</taxon>
        <taxon>Anthophila</taxon>
        <taxon>Apidae</taxon>
        <taxon>Melipona</taxon>
    </lineage>
</organism>
<reference evidence="1" key="1">
    <citation type="submission" date="2021-10" db="EMBL/GenBank/DDBJ databases">
        <title>Melipona bicolor Genome sequencing and assembly.</title>
        <authorList>
            <person name="Araujo N.S."/>
            <person name="Arias M.C."/>
        </authorList>
    </citation>
    <scope>NUCLEOTIDE SEQUENCE</scope>
    <source>
        <strain evidence="1">USP_2M_L1-L4_2017</strain>
        <tissue evidence="1">Whole body</tissue>
    </source>
</reference>
<protein>
    <submittedName>
        <fullName evidence="1">Uncharacterized protein</fullName>
    </submittedName>
</protein>
<proteinExistence type="predicted"/>